<dbReference type="Pfam" id="PF00697">
    <property type="entry name" value="PRAI"/>
    <property type="match status" value="1"/>
</dbReference>
<dbReference type="AlphaFoldDB" id="A0A1U9KJL9"/>
<sequence length="211" mass="22353">MTIGVKICGLTEERGLDACLEYGADWIGLNFFAKSPRHVTPARAGELARRIECTPSICVGLFVEPTDAEVAAVLDTVPLDVLQLYTSPERAALLARMSGKEVWLSCPVSIRADLPVHCAVQRLVIESRAPKEAGRPGGNGLTLPWDVTQGWNAPGPWILAGGLTPENVALAIRMSDAPAVDVASGVESEPGIKDPAAVKHFIEQAHSAGNV</sequence>
<evidence type="ECO:0000256" key="2">
    <source>
        <dbReference type="ARBA" id="ARBA00004664"/>
    </source>
</evidence>
<dbReference type="InterPro" id="IPR013785">
    <property type="entry name" value="Aldolase_TIM"/>
</dbReference>
<dbReference type="PANTHER" id="PTHR42894:SF1">
    <property type="entry name" value="N-(5'-PHOSPHORIBOSYL)ANTHRANILATE ISOMERASE"/>
    <property type="match status" value="1"/>
</dbReference>
<evidence type="ECO:0000256" key="3">
    <source>
        <dbReference type="ARBA" id="ARBA00012572"/>
    </source>
</evidence>
<evidence type="ECO:0000256" key="9">
    <source>
        <dbReference type="HAMAP-Rule" id="MF_00135"/>
    </source>
</evidence>
<evidence type="ECO:0000259" key="10">
    <source>
        <dbReference type="Pfam" id="PF00697"/>
    </source>
</evidence>
<dbReference type="EMBL" id="CP014692">
    <property type="protein sequence ID" value="AQS85990.1"/>
    <property type="molecule type" value="Genomic_DNA"/>
</dbReference>
<dbReference type="GO" id="GO:0000162">
    <property type="term" value="P:L-tryptophan biosynthetic process"/>
    <property type="evidence" value="ECO:0007669"/>
    <property type="project" value="UniProtKB-UniRule"/>
</dbReference>
<dbReference type="InterPro" id="IPR044643">
    <property type="entry name" value="TrpF_fam"/>
</dbReference>
<dbReference type="HAMAP" id="MF_00135">
    <property type="entry name" value="PRAI"/>
    <property type="match status" value="1"/>
</dbReference>
<keyword evidence="6 9" id="KW-0822">Tryptophan biosynthesis</keyword>
<evidence type="ECO:0000256" key="6">
    <source>
        <dbReference type="ARBA" id="ARBA00022822"/>
    </source>
</evidence>
<dbReference type="InterPro" id="IPR001240">
    <property type="entry name" value="PRAI_dom"/>
</dbReference>
<comment type="similarity">
    <text evidence="9">Belongs to the TrpF family.</text>
</comment>
<comment type="catalytic activity">
    <reaction evidence="1 9">
        <text>N-(5-phospho-beta-D-ribosyl)anthranilate = 1-(2-carboxyphenylamino)-1-deoxy-D-ribulose 5-phosphate</text>
        <dbReference type="Rhea" id="RHEA:21540"/>
        <dbReference type="ChEBI" id="CHEBI:18277"/>
        <dbReference type="ChEBI" id="CHEBI:58613"/>
        <dbReference type="EC" id="5.3.1.24"/>
    </reaction>
</comment>
<dbReference type="UniPathway" id="UPA00035">
    <property type="reaction ID" value="UER00042"/>
</dbReference>
<dbReference type="EC" id="5.3.1.24" evidence="3 9"/>
<evidence type="ECO:0000256" key="1">
    <source>
        <dbReference type="ARBA" id="ARBA00001164"/>
    </source>
</evidence>
<dbReference type="SUPFAM" id="SSF51366">
    <property type="entry name" value="Ribulose-phoshate binding barrel"/>
    <property type="match status" value="1"/>
</dbReference>
<dbReference type="RefSeq" id="WP_077813995.1">
    <property type="nucleotide sequence ID" value="NZ_CP014692.1"/>
</dbReference>
<evidence type="ECO:0000313" key="12">
    <source>
        <dbReference type="Proteomes" id="UP000188937"/>
    </source>
</evidence>
<dbReference type="STRING" id="435.A0U92_15900"/>
<dbReference type="InterPro" id="IPR011060">
    <property type="entry name" value="RibuloseP-bd_barrel"/>
</dbReference>
<evidence type="ECO:0000256" key="7">
    <source>
        <dbReference type="ARBA" id="ARBA00023141"/>
    </source>
</evidence>
<dbReference type="OrthoDB" id="9796196at2"/>
<dbReference type="Gene3D" id="3.20.20.70">
    <property type="entry name" value="Aldolase class I"/>
    <property type="match status" value="1"/>
</dbReference>
<dbReference type="GO" id="GO:0004640">
    <property type="term" value="F:phosphoribosylanthranilate isomerase activity"/>
    <property type="evidence" value="ECO:0007669"/>
    <property type="project" value="UniProtKB-UniRule"/>
</dbReference>
<evidence type="ECO:0000256" key="8">
    <source>
        <dbReference type="ARBA" id="ARBA00023235"/>
    </source>
</evidence>
<comment type="pathway">
    <text evidence="2 9">Amino-acid biosynthesis; L-tryptophan biosynthesis; L-tryptophan from chorismate: step 3/5.</text>
</comment>
<proteinExistence type="inferred from homology"/>
<reference evidence="11 12" key="1">
    <citation type="submission" date="2016-03" db="EMBL/GenBank/DDBJ databases">
        <title>Acetic acid bacteria sequencing.</title>
        <authorList>
            <person name="Brandt J."/>
            <person name="Jakob F."/>
            <person name="Vogel R.F."/>
        </authorList>
    </citation>
    <scope>NUCLEOTIDE SEQUENCE [LARGE SCALE GENOMIC DNA]</scope>
    <source>
        <strain evidence="11 12">TMW2.1153</strain>
    </source>
</reference>
<keyword evidence="8 9" id="KW-0413">Isomerase</keyword>
<dbReference type="PANTHER" id="PTHR42894">
    <property type="entry name" value="N-(5'-PHOSPHORIBOSYL)ANTHRANILATE ISOMERASE"/>
    <property type="match status" value="1"/>
</dbReference>
<keyword evidence="12" id="KW-1185">Reference proteome</keyword>
<dbReference type="CDD" id="cd00405">
    <property type="entry name" value="PRAI"/>
    <property type="match status" value="1"/>
</dbReference>
<organism evidence="11 12">
    <name type="scientific">Acetobacter aceti</name>
    <dbReference type="NCBI Taxonomy" id="435"/>
    <lineage>
        <taxon>Bacteria</taxon>
        <taxon>Pseudomonadati</taxon>
        <taxon>Pseudomonadota</taxon>
        <taxon>Alphaproteobacteria</taxon>
        <taxon>Acetobacterales</taxon>
        <taxon>Acetobacteraceae</taxon>
        <taxon>Acetobacter</taxon>
        <taxon>Acetobacter subgen. Acetobacter</taxon>
    </lineage>
</organism>
<protein>
    <recommendedName>
        <fullName evidence="4 9">N-(5'-phosphoribosyl)anthranilate isomerase</fullName>
        <shortName evidence="9">PRAI</shortName>
        <ecNumber evidence="3 9">5.3.1.24</ecNumber>
    </recommendedName>
</protein>
<dbReference type="Proteomes" id="UP000188937">
    <property type="component" value="Chromosome"/>
</dbReference>
<keyword evidence="5 9" id="KW-0028">Amino-acid biosynthesis</keyword>
<accession>A0A1U9KJL9</accession>
<evidence type="ECO:0000313" key="11">
    <source>
        <dbReference type="EMBL" id="AQS85990.1"/>
    </source>
</evidence>
<dbReference type="KEGG" id="aace:A0U92_15900"/>
<gene>
    <name evidence="9" type="primary">trpF</name>
    <name evidence="11" type="ORF">A0U92_15900</name>
</gene>
<keyword evidence="7 9" id="KW-0057">Aromatic amino acid biosynthesis</keyword>
<feature type="domain" description="N-(5'phosphoribosyl) anthranilate isomerase (PRAI)" evidence="10">
    <location>
        <begin position="5"/>
        <end position="203"/>
    </location>
</feature>
<evidence type="ECO:0000256" key="4">
    <source>
        <dbReference type="ARBA" id="ARBA00022272"/>
    </source>
</evidence>
<evidence type="ECO:0000256" key="5">
    <source>
        <dbReference type="ARBA" id="ARBA00022605"/>
    </source>
</evidence>
<name>A0A1U9KJL9_ACEAC</name>